<evidence type="ECO:0000256" key="2">
    <source>
        <dbReference type="SAM" id="SignalP"/>
    </source>
</evidence>
<keyword evidence="2" id="KW-0732">Signal</keyword>
<keyword evidence="4" id="KW-1185">Reference proteome</keyword>
<reference evidence="3 4" key="1">
    <citation type="submission" date="2024-07" db="EMBL/GenBank/DDBJ databases">
        <authorList>
            <person name="Lee S."/>
            <person name="Kang M."/>
        </authorList>
    </citation>
    <scope>NUCLEOTIDE SEQUENCE [LARGE SCALE GENOMIC DNA]</scope>
    <source>
        <strain evidence="3 4">DS6</strain>
    </source>
</reference>
<feature type="region of interest" description="Disordered" evidence="1">
    <location>
        <begin position="21"/>
        <end position="107"/>
    </location>
</feature>
<dbReference type="EMBL" id="JBFPJR010000052">
    <property type="protein sequence ID" value="MEX0429633.1"/>
    <property type="molecule type" value="Genomic_DNA"/>
</dbReference>
<protein>
    <submittedName>
        <fullName evidence="3">Uncharacterized protein</fullName>
    </submittedName>
</protein>
<feature type="signal peptide" evidence="2">
    <location>
        <begin position="1"/>
        <end position="19"/>
    </location>
</feature>
<name>A0ABV3T5Y1_9ACTN</name>
<proteinExistence type="predicted"/>
<evidence type="ECO:0000313" key="4">
    <source>
        <dbReference type="Proteomes" id="UP001556631"/>
    </source>
</evidence>
<accession>A0ABV3T5Y1</accession>
<evidence type="ECO:0000256" key="1">
    <source>
        <dbReference type="SAM" id="MobiDB-lite"/>
    </source>
</evidence>
<evidence type="ECO:0000313" key="3">
    <source>
        <dbReference type="EMBL" id="MEX0429633.1"/>
    </source>
</evidence>
<gene>
    <name evidence="3" type="ORF">AB3X52_18600</name>
</gene>
<sequence length="248" mass="25476">MRTAPALTTLTLAATALLAGCGDQTPSAESPEPTPSYSVSTSAPTSPSPSDGLSDVPSDVPSGVASKSPTRKPSTTSSPATGMPTPTGAATSTPAAPSPTSVPVTGGTVHTYKNLTVRLPVADDAVPSAPTGFISYLRQALESDWKRLGGTPGCKKGGMVTVSATRSDGFAYVMRDVDPSLQSCPKAASMAGGYRAVWKDVDGTWKEVLAMQDVPPCTDFEKWAVPSAILGSDAQCLKGDDVVRYRHS</sequence>
<feature type="compositionally biased region" description="Low complexity" evidence="1">
    <location>
        <begin position="21"/>
        <end position="50"/>
    </location>
</feature>
<feature type="chain" id="PRO_5046397011" evidence="2">
    <location>
        <begin position="20"/>
        <end position="248"/>
    </location>
</feature>
<dbReference type="Proteomes" id="UP001556631">
    <property type="component" value="Unassembled WGS sequence"/>
</dbReference>
<organism evidence="3 4">
    <name type="scientific">Nocardioides eburneus</name>
    <dbReference type="NCBI Taxonomy" id="3231482"/>
    <lineage>
        <taxon>Bacteria</taxon>
        <taxon>Bacillati</taxon>
        <taxon>Actinomycetota</taxon>
        <taxon>Actinomycetes</taxon>
        <taxon>Propionibacteriales</taxon>
        <taxon>Nocardioidaceae</taxon>
        <taxon>Nocardioides</taxon>
    </lineage>
</organism>
<comment type="caution">
    <text evidence="3">The sequence shown here is derived from an EMBL/GenBank/DDBJ whole genome shotgun (WGS) entry which is preliminary data.</text>
</comment>
<dbReference type="RefSeq" id="WP_367995600.1">
    <property type="nucleotide sequence ID" value="NZ_JBFPJR010000052.1"/>
</dbReference>
<dbReference type="PROSITE" id="PS51257">
    <property type="entry name" value="PROKAR_LIPOPROTEIN"/>
    <property type="match status" value="1"/>
</dbReference>
<feature type="compositionally biased region" description="Low complexity" evidence="1">
    <location>
        <begin position="65"/>
        <end position="105"/>
    </location>
</feature>